<dbReference type="EMBL" id="JAUSUV010000010">
    <property type="protein sequence ID" value="MDQ0418211.1"/>
    <property type="molecule type" value="Genomic_DNA"/>
</dbReference>
<proteinExistence type="predicted"/>
<name>A0AAJ1WUQ7_9BACL</name>
<dbReference type="RefSeq" id="WP_307253773.1">
    <property type="nucleotide sequence ID" value="NZ_JAUSUV010000010.1"/>
</dbReference>
<reference evidence="2 3" key="1">
    <citation type="submission" date="2023-07" db="EMBL/GenBank/DDBJ databases">
        <title>Genomic Encyclopedia of Type Strains, Phase IV (KMG-IV): sequencing the most valuable type-strain genomes for metagenomic binning, comparative biology and taxonomic classification.</title>
        <authorList>
            <person name="Goeker M."/>
        </authorList>
    </citation>
    <scope>NUCLEOTIDE SEQUENCE [LARGE SCALE GENOMIC DNA]</scope>
    <source>
        <strain evidence="2 3">DSM 46876</strain>
    </source>
</reference>
<evidence type="ECO:0000256" key="1">
    <source>
        <dbReference type="SAM" id="Phobius"/>
    </source>
</evidence>
<keyword evidence="1" id="KW-0812">Transmembrane</keyword>
<feature type="transmembrane region" description="Helical" evidence="1">
    <location>
        <begin position="213"/>
        <end position="234"/>
    </location>
</feature>
<feature type="transmembrane region" description="Helical" evidence="1">
    <location>
        <begin position="21"/>
        <end position="42"/>
    </location>
</feature>
<accession>A0AAJ1WUQ7</accession>
<protein>
    <submittedName>
        <fullName evidence="2">ABC-type transport system involved in multi-copper enzyme maturation permease subunit</fullName>
    </submittedName>
</protein>
<dbReference type="AlphaFoldDB" id="A0AAJ1WUQ7"/>
<feature type="transmembrane region" description="Helical" evidence="1">
    <location>
        <begin position="176"/>
        <end position="193"/>
    </location>
</feature>
<evidence type="ECO:0000313" key="2">
    <source>
        <dbReference type="EMBL" id="MDQ0418211.1"/>
    </source>
</evidence>
<evidence type="ECO:0000313" key="3">
    <source>
        <dbReference type="Proteomes" id="UP001238450"/>
    </source>
</evidence>
<keyword evidence="1" id="KW-0472">Membrane</keyword>
<gene>
    <name evidence="2" type="ORF">J2Z48_002401</name>
</gene>
<sequence length="240" mass="27314">MSTFFKLVRHEMKFPAISTLFVTKLMSLITLVVFLGLTIGIVMGLENGLDNFQYFNQTFNGIMFVAFGMGMGFINKEFQKNTASWWLTLPYPRELLYRAKLLSIMMYYLYVYFYSYLIIKASIIVAITCTGKWSQFSLSNVFHNDVIFFLTSFLGAMLLGTYAICIMLFTKKFKAVSVLLWVPFGLLAGFMMPNLLMEMVMPAANGESISVPIHLLIGSPILTILLYAFGVHLLKKHTNL</sequence>
<feature type="transmembrane region" description="Helical" evidence="1">
    <location>
        <begin position="107"/>
        <end position="127"/>
    </location>
</feature>
<feature type="transmembrane region" description="Helical" evidence="1">
    <location>
        <begin position="54"/>
        <end position="74"/>
    </location>
</feature>
<comment type="caution">
    <text evidence="2">The sequence shown here is derived from an EMBL/GenBank/DDBJ whole genome shotgun (WGS) entry which is preliminary data.</text>
</comment>
<keyword evidence="1" id="KW-1133">Transmembrane helix</keyword>
<organism evidence="2 3">
    <name type="scientific">Croceifilum oryzae</name>
    <dbReference type="NCBI Taxonomy" id="1553429"/>
    <lineage>
        <taxon>Bacteria</taxon>
        <taxon>Bacillati</taxon>
        <taxon>Bacillota</taxon>
        <taxon>Bacilli</taxon>
        <taxon>Bacillales</taxon>
        <taxon>Thermoactinomycetaceae</taxon>
        <taxon>Croceifilum</taxon>
    </lineage>
</organism>
<feature type="transmembrane region" description="Helical" evidence="1">
    <location>
        <begin position="147"/>
        <end position="169"/>
    </location>
</feature>
<dbReference type="Proteomes" id="UP001238450">
    <property type="component" value="Unassembled WGS sequence"/>
</dbReference>
<keyword evidence="3" id="KW-1185">Reference proteome</keyword>